<gene>
    <name evidence="1" type="ORF">PanWU01x14_157670</name>
</gene>
<protein>
    <submittedName>
        <fullName evidence="1">Uncharacterized protein</fullName>
    </submittedName>
</protein>
<name>A0A2P5CF69_PARAD</name>
<organism evidence="1 2">
    <name type="scientific">Parasponia andersonii</name>
    <name type="common">Sponia andersonii</name>
    <dbReference type="NCBI Taxonomy" id="3476"/>
    <lineage>
        <taxon>Eukaryota</taxon>
        <taxon>Viridiplantae</taxon>
        <taxon>Streptophyta</taxon>
        <taxon>Embryophyta</taxon>
        <taxon>Tracheophyta</taxon>
        <taxon>Spermatophyta</taxon>
        <taxon>Magnoliopsida</taxon>
        <taxon>eudicotyledons</taxon>
        <taxon>Gunneridae</taxon>
        <taxon>Pentapetalae</taxon>
        <taxon>rosids</taxon>
        <taxon>fabids</taxon>
        <taxon>Rosales</taxon>
        <taxon>Cannabaceae</taxon>
        <taxon>Parasponia</taxon>
    </lineage>
</organism>
<sequence>PSTTITSVPLATSSGQPYTQLIDKPVLPFSNHCHPTRLGGSTREFPKIRPKSVVCHRWPPLIASHCLEV</sequence>
<keyword evidence="2" id="KW-1185">Reference proteome</keyword>
<evidence type="ECO:0000313" key="1">
    <source>
        <dbReference type="EMBL" id="PON59710.1"/>
    </source>
</evidence>
<proteinExistence type="predicted"/>
<reference evidence="2" key="1">
    <citation type="submission" date="2016-06" db="EMBL/GenBank/DDBJ databases">
        <title>Parallel loss of symbiosis genes in relatives of nitrogen-fixing non-legume Parasponia.</title>
        <authorList>
            <person name="Van Velzen R."/>
            <person name="Holmer R."/>
            <person name="Bu F."/>
            <person name="Rutten L."/>
            <person name="Van Zeijl A."/>
            <person name="Liu W."/>
            <person name="Santuari L."/>
            <person name="Cao Q."/>
            <person name="Sharma T."/>
            <person name="Shen D."/>
            <person name="Roswanjaya Y."/>
            <person name="Wardhani T."/>
            <person name="Kalhor M.S."/>
            <person name="Jansen J."/>
            <person name="Van den Hoogen J."/>
            <person name="Gungor B."/>
            <person name="Hartog M."/>
            <person name="Hontelez J."/>
            <person name="Verver J."/>
            <person name="Yang W.-C."/>
            <person name="Schijlen E."/>
            <person name="Repin R."/>
            <person name="Schilthuizen M."/>
            <person name="Schranz E."/>
            <person name="Heidstra R."/>
            <person name="Miyata K."/>
            <person name="Fedorova E."/>
            <person name="Kohlen W."/>
            <person name="Bisseling T."/>
            <person name="Smit S."/>
            <person name="Geurts R."/>
        </authorList>
    </citation>
    <scope>NUCLEOTIDE SEQUENCE [LARGE SCALE GENOMIC DNA]</scope>
    <source>
        <strain evidence="2">cv. WU1-14</strain>
    </source>
</reference>
<evidence type="ECO:0000313" key="2">
    <source>
        <dbReference type="Proteomes" id="UP000237105"/>
    </source>
</evidence>
<dbReference type="EMBL" id="JXTB01000137">
    <property type="protein sequence ID" value="PON59710.1"/>
    <property type="molecule type" value="Genomic_DNA"/>
</dbReference>
<dbReference type="Proteomes" id="UP000237105">
    <property type="component" value="Unassembled WGS sequence"/>
</dbReference>
<dbReference type="AlphaFoldDB" id="A0A2P5CF69"/>
<accession>A0A2P5CF69</accession>
<feature type="non-terminal residue" evidence="1">
    <location>
        <position position="1"/>
    </location>
</feature>
<comment type="caution">
    <text evidence="1">The sequence shown here is derived from an EMBL/GenBank/DDBJ whole genome shotgun (WGS) entry which is preliminary data.</text>
</comment>